<sequence length="146" mass="16539">MSKLRVLLVEDNPDDERLARRALRSLEGVDLEVAHDGQEAIDRLGESSSEMPKLVLLDLKLPKVGGLDVLRWIRGHEKNVSMPVVVFSSSDEVSDRVACQRLHANSFIQKPVDFDRFLKIFRCTVEYWLTIHLPATRDGVDELVGC</sequence>
<accession>A0A068NXP8</accession>
<dbReference type="RefSeq" id="WP_025228575.1">
    <property type="nucleotide sequence ID" value="NZ_CP007139.1"/>
</dbReference>
<dbReference type="AlphaFoldDB" id="A0A068NXP8"/>
<proteinExistence type="predicted"/>
<dbReference type="HOGENOM" id="CLU_000445_69_17_0"/>
<dbReference type="InterPro" id="IPR011006">
    <property type="entry name" value="CheY-like_superfamily"/>
</dbReference>
<organism evidence="3 4">
    <name type="scientific">Fimbriimonas ginsengisoli Gsoil 348</name>
    <dbReference type="NCBI Taxonomy" id="661478"/>
    <lineage>
        <taxon>Bacteria</taxon>
        <taxon>Bacillati</taxon>
        <taxon>Armatimonadota</taxon>
        <taxon>Fimbriimonadia</taxon>
        <taxon>Fimbriimonadales</taxon>
        <taxon>Fimbriimonadaceae</taxon>
        <taxon>Fimbriimonas</taxon>
    </lineage>
</organism>
<keyword evidence="4" id="KW-1185">Reference proteome</keyword>
<dbReference type="PROSITE" id="PS50110">
    <property type="entry name" value="RESPONSE_REGULATORY"/>
    <property type="match status" value="1"/>
</dbReference>
<keyword evidence="1" id="KW-0597">Phosphoprotein</keyword>
<dbReference type="Pfam" id="PF00072">
    <property type="entry name" value="Response_reg"/>
    <property type="match status" value="1"/>
</dbReference>
<evidence type="ECO:0000313" key="3">
    <source>
        <dbReference type="EMBL" id="AIE87530.1"/>
    </source>
</evidence>
<dbReference type="InterPro" id="IPR001789">
    <property type="entry name" value="Sig_transdc_resp-reg_receiver"/>
</dbReference>
<dbReference type="Proteomes" id="UP000027982">
    <property type="component" value="Chromosome"/>
</dbReference>
<dbReference type="InterPro" id="IPR052893">
    <property type="entry name" value="TCS_response_regulator"/>
</dbReference>
<name>A0A068NXP8_FIMGI</name>
<feature type="modified residue" description="4-aspartylphosphate" evidence="1">
    <location>
        <position position="58"/>
    </location>
</feature>
<evidence type="ECO:0000259" key="2">
    <source>
        <dbReference type="PROSITE" id="PS50110"/>
    </source>
</evidence>
<protein>
    <submittedName>
        <fullName evidence="3">Response regulator receiver domain-containing protein</fullName>
    </submittedName>
</protein>
<dbReference type="GO" id="GO:0000160">
    <property type="term" value="P:phosphorelay signal transduction system"/>
    <property type="evidence" value="ECO:0007669"/>
    <property type="project" value="InterPro"/>
</dbReference>
<evidence type="ECO:0000256" key="1">
    <source>
        <dbReference type="PROSITE-ProRule" id="PRU00169"/>
    </source>
</evidence>
<dbReference type="PANTHER" id="PTHR44520:SF1">
    <property type="entry name" value="TWO-COMPONENT SYSTEM REGULATORY PROTEIN"/>
    <property type="match status" value="1"/>
</dbReference>
<dbReference type="Gene3D" id="3.40.50.2300">
    <property type="match status" value="1"/>
</dbReference>
<dbReference type="SMART" id="SM00448">
    <property type="entry name" value="REC"/>
    <property type="match status" value="1"/>
</dbReference>
<dbReference type="EMBL" id="CP007139">
    <property type="protein sequence ID" value="AIE87530.1"/>
    <property type="molecule type" value="Genomic_DNA"/>
</dbReference>
<dbReference type="STRING" id="661478.OP10G_4162"/>
<dbReference type="CDD" id="cd17557">
    <property type="entry name" value="REC_Rcp-like"/>
    <property type="match status" value="1"/>
</dbReference>
<dbReference type="SUPFAM" id="SSF52172">
    <property type="entry name" value="CheY-like"/>
    <property type="match status" value="1"/>
</dbReference>
<reference evidence="3 4" key="1">
    <citation type="journal article" date="2014" name="PLoS ONE">
        <title>The first complete genome sequence of the class fimbriimonadia in the phylum armatimonadetes.</title>
        <authorList>
            <person name="Hu Z.Y."/>
            <person name="Wang Y.Z."/>
            <person name="Im W.T."/>
            <person name="Wang S.Y."/>
            <person name="Zhao G.P."/>
            <person name="Zheng H.J."/>
            <person name="Quan Z.X."/>
        </authorList>
    </citation>
    <scope>NUCLEOTIDE SEQUENCE [LARGE SCALE GENOMIC DNA]</scope>
    <source>
        <strain evidence="3">Gsoil 348</strain>
    </source>
</reference>
<dbReference type="PANTHER" id="PTHR44520">
    <property type="entry name" value="RESPONSE REGULATOR RCP1-RELATED"/>
    <property type="match status" value="1"/>
</dbReference>
<evidence type="ECO:0000313" key="4">
    <source>
        <dbReference type="Proteomes" id="UP000027982"/>
    </source>
</evidence>
<feature type="domain" description="Response regulatory" evidence="2">
    <location>
        <begin position="5"/>
        <end position="125"/>
    </location>
</feature>
<dbReference type="eggNOG" id="COG0745">
    <property type="taxonomic scope" value="Bacteria"/>
</dbReference>
<gene>
    <name evidence="3" type="ORF">OP10G_4162</name>
</gene>
<dbReference type="KEGG" id="fgi:OP10G_4162"/>
<dbReference type="OrthoDB" id="9793549at2"/>